<accession>A0A7C2V358</accession>
<sequence length="132" mass="13999">MRKRSLILFGVFSLGFVFSCGQVTTQRTYEGAGVGAAGGAIAGALIDKDNRWRGAVIGGVLGAIIGGTITEIAARASREAAMQNKEVEYRSEDGTQRVVAQPVASRGNCKIVKTTYYQNGKVAKVEEKEVCP</sequence>
<evidence type="ECO:0000259" key="1">
    <source>
        <dbReference type="Pfam" id="PF05433"/>
    </source>
</evidence>
<feature type="domain" description="Glycine zipper 2TM" evidence="1">
    <location>
        <begin position="31"/>
        <end position="69"/>
    </location>
</feature>
<name>A0A7C2V358_9AQUI</name>
<dbReference type="Pfam" id="PF05433">
    <property type="entry name" value="Rick_17kDa_Anti"/>
    <property type="match status" value="1"/>
</dbReference>
<comment type="caution">
    <text evidence="2">The sequence shown here is derived from an EMBL/GenBank/DDBJ whole genome shotgun (WGS) entry which is preliminary data.</text>
</comment>
<gene>
    <name evidence="2" type="ORF">ENO47_03705</name>
</gene>
<dbReference type="EMBL" id="DSFP01000033">
    <property type="protein sequence ID" value="HEW45760.1"/>
    <property type="molecule type" value="Genomic_DNA"/>
</dbReference>
<protein>
    <submittedName>
        <fullName evidence="2">Glycine zipper 2TM domain-containing protein</fullName>
    </submittedName>
</protein>
<proteinExistence type="predicted"/>
<dbReference type="InterPro" id="IPR008816">
    <property type="entry name" value="Gly_zipper_2TM_dom"/>
</dbReference>
<evidence type="ECO:0000313" key="2">
    <source>
        <dbReference type="EMBL" id="HEW45760.1"/>
    </source>
</evidence>
<dbReference type="GO" id="GO:0019867">
    <property type="term" value="C:outer membrane"/>
    <property type="evidence" value="ECO:0007669"/>
    <property type="project" value="InterPro"/>
</dbReference>
<reference evidence="2" key="1">
    <citation type="journal article" date="2020" name="mSystems">
        <title>Genome- and Community-Level Interaction Insights into Carbon Utilization and Element Cycling Functions of Hydrothermarchaeota in Hydrothermal Sediment.</title>
        <authorList>
            <person name="Zhou Z."/>
            <person name="Liu Y."/>
            <person name="Xu W."/>
            <person name="Pan J."/>
            <person name="Luo Z.H."/>
            <person name="Li M."/>
        </authorList>
    </citation>
    <scope>NUCLEOTIDE SEQUENCE [LARGE SCALE GENOMIC DNA]</scope>
    <source>
        <strain evidence="2">SpSt-132</strain>
    </source>
</reference>
<dbReference type="AlphaFoldDB" id="A0A7C2V358"/>
<dbReference type="PROSITE" id="PS51257">
    <property type="entry name" value="PROKAR_LIPOPROTEIN"/>
    <property type="match status" value="1"/>
</dbReference>
<organism evidence="2">
    <name type="scientific">Hydrogenobacter sp</name>
    <dbReference type="NCBI Taxonomy" id="2152829"/>
    <lineage>
        <taxon>Bacteria</taxon>
        <taxon>Pseudomonadati</taxon>
        <taxon>Aquificota</taxon>
        <taxon>Aquificia</taxon>
        <taxon>Aquificales</taxon>
        <taxon>Aquificaceae</taxon>
        <taxon>Hydrogenobacter</taxon>
    </lineage>
</organism>